<dbReference type="EMBL" id="CP053073">
    <property type="protein sequence ID" value="QJR14182.1"/>
    <property type="molecule type" value="Genomic_DNA"/>
</dbReference>
<protein>
    <recommendedName>
        <fullName evidence="3">Cytochrome c domain-containing protein</fullName>
    </recommendedName>
</protein>
<accession>A0A6M4H4H9</accession>
<evidence type="ECO:0000313" key="2">
    <source>
        <dbReference type="Proteomes" id="UP000503096"/>
    </source>
</evidence>
<gene>
    <name evidence="1" type="ORF">DSM104440_00975</name>
</gene>
<dbReference type="AlphaFoldDB" id="A0A6M4H4H9"/>
<evidence type="ECO:0008006" key="3">
    <source>
        <dbReference type="Google" id="ProtNLM"/>
    </source>
</evidence>
<proteinExistence type="predicted"/>
<keyword evidence="2" id="KW-1185">Reference proteome</keyword>
<dbReference type="KEGG" id="upl:DSM104440_00975"/>
<evidence type="ECO:0000313" key="1">
    <source>
        <dbReference type="EMBL" id="QJR14182.1"/>
    </source>
</evidence>
<sequence length="115" mass="13111">MHRQPNPRHVWLAIALAIAGMILLFATRTASAAEPLRGQALYESRCTSCHEKSVHGRVKREAKDFNAVRAWVERWNASLALRWDGEEVDDVAAFLNNTYYRYPCPPTICKVVSLR</sequence>
<dbReference type="Proteomes" id="UP000503096">
    <property type="component" value="Chromosome"/>
</dbReference>
<dbReference type="GO" id="GO:0020037">
    <property type="term" value="F:heme binding"/>
    <property type="evidence" value="ECO:0007669"/>
    <property type="project" value="InterPro"/>
</dbReference>
<dbReference type="RefSeq" id="WP_171160966.1">
    <property type="nucleotide sequence ID" value="NZ_CP053073.1"/>
</dbReference>
<name>A0A6M4H4H9_9PROT</name>
<organism evidence="1 2">
    <name type="scientific">Usitatibacter palustris</name>
    <dbReference type="NCBI Taxonomy" id="2732487"/>
    <lineage>
        <taxon>Bacteria</taxon>
        <taxon>Pseudomonadati</taxon>
        <taxon>Pseudomonadota</taxon>
        <taxon>Betaproteobacteria</taxon>
        <taxon>Nitrosomonadales</taxon>
        <taxon>Usitatibacteraceae</taxon>
        <taxon>Usitatibacter</taxon>
    </lineage>
</organism>
<dbReference type="InParanoid" id="A0A6M4H4H9"/>
<reference evidence="1 2" key="1">
    <citation type="submission" date="2020-04" db="EMBL/GenBank/DDBJ databases">
        <title>Usitatibacter rugosus gen. nov., sp. nov. and Usitatibacter palustris sp. nov., novel members of Usitatibacteraceae fam. nov. within the order Nitrosomonadales isolated from soil.</title>
        <authorList>
            <person name="Huber K.J."/>
            <person name="Neumann-Schaal M."/>
            <person name="Geppert A."/>
            <person name="Luckner M."/>
            <person name="Wanner G."/>
            <person name="Overmann J."/>
        </authorList>
    </citation>
    <scope>NUCLEOTIDE SEQUENCE [LARGE SCALE GENOMIC DNA]</scope>
    <source>
        <strain evidence="1 2">Swamp67</strain>
    </source>
</reference>
<dbReference type="Gene3D" id="1.10.760.10">
    <property type="entry name" value="Cytochrome c-like domain"/>
    <property type="match status" value="1"/>
</dbReference>
<dbReference type="InterPro" id="IPR036909">
    <property type="entry name" value="Cyt_c-like_dom_sf"/>
</dbReference>
<dbReference type="GO" id="GO:0009055">
    <property type="term" value="F:electron transfer activity"/>
    <property type="evidence" value="ECO:0007669"/>
    <property type="project" value="InterPro"/>
</dbReference>
<dbReference type="SUPFAM" id="SSF46626">
    <property type="entry name" value="Cytochrome c"/>
    <property type="match status" value="1"/>
</dbReference>